<evidence type="ECO:0000256" key="10">
    <source>
        <dbReference type="ARBA" id="ARBA00022679"/>
    </source>
</evidence>
<dbReference type="SUPFAM" id="SSF54913">
    <property type="entry name" value="GlnB-like"/>
    <property type="match status" value="1"/>
</dbReference>
<evidence type="ECO:0000313" key="20">
    <source>
        <dbReference type="Proteomes" id="UP000632858"/>
    </source>
</evidence>
<dbReference type="RefSeq" id="WP_188447379.1">
    <property type="nucleotide sequence ID" value="NZ_BMFO01000001.1"/>
</dbReference>
<dbReference type="GO" id="GO:0000105">
    <property type="term" value="P:L-histidine biosynthetic process"/>
    <property type="evidence" value="ECO:0007669"/>
    <property type="project" value="UniProtKB-UniRule"/>
</dbReference>
<dbReference type="NCBIfam" id="TIGR03455">
    <property type="entry name" value="HisG_C-term"/>
    <property type="match status" value="1"/>
</dbReference>
<keyword evidence="9 16" id="KW-0328">Glycosyltransferase</keyword>
<comment type="subcellular location">
    <subcellularLocation>
        <location evidence="2 16">Cytoplasm</location>
    </subcellularLocation>
</comment>
<dbReference type="InterPro" id="IPR013820">
    <property type="entry name" value="ATP_PRibTrfase_cat"/>
</dbReference>
<dbReference type="HAMAP" id="MF_00079">
    <property type="entry name" value="HisG_Long"/>
    <property type="match status" value="1"/>
</dbReference>
<comment type="similarity">
    <text evidence="4 16">Belongs to the ATP phosphoribosyltransferase family. Long subfamily.</text>
</comment>
<dbReference type="Gene3D" id="3.30.70.120">
    <property type="match status" value="1"/>
</dbReference>
<reference evidence="19" key="1">
    <citation type="journal article" date="2014" name="Int. J. Syst. Evol. Microbiol.">
        <title>Complete genome sequence of Corynebacterium casei LMG S-19264T (=DSM 44701T), isolated from a smear-ripened cheese.</title>
        <authorList>
            <consortium name="US DOE Joint Genome Institute (JGI-PGF)"/>
            <person name="Walter F."/>
            <person name="Albersmeier A."/>
            <person name="Kalinowski J."/>
            <person name="Ruckert C."/>
        </authorList>
    </citation>
    <scope>NUCLEOTIDE SEQUENCE</scope>
    <source>
        <strain evidence="19">CGMCC 1.12726</strain>
    </source>
</reference>
<evidence type="ECO:0000256" key="14">
    <source>
        <dbReference type="ARBA" id="ARBA00023102"/>
    </source>
</evidence>
<evidence type="ECO:0000256" key="7">
    <source>
        <dbReference type="ARBA" id="ARBA00022490"/>
    </source>
</evidence>
<evidence type="ECO:0000256" key="9">
    <source>
        <dbReference type="ARBA" id="ARBA00022676"/>
    </source>
</evidence>
<dbReference type="InterPro" id="IPR013115">
    <property type="entry name" value="HisG_C"/>
</dbReference>
<comment type="catalytic activity">
    <reaction evidence="1 16">
        <text>1-(5-phospho-beta-D-ribosyl)-ATP + diphosphate = 5-phospho-alpha-D-ribose 1-diphosphate + ATP</text>
        <dbReference type="Rhea" id="RHEA:18473"/>
        <dbReference type="ChEBI" id="CHEBI:30616"/>
        <dbReference type="ChEBI" id="CHEBI:33019"/>
        <dbReference type="ChEBI" id="CHEBI:58017"/>
        <dbReference type="ChEBI" id="CHEBI:73183"/>
        <dbReference type="EC" id="2.4.2.17"/>
    </reaction>
</comment>
<feature type="domain" description="Histidine biosynthesis HisG C-terminal" evidence="18">
    <location>
        <begin position="227"/>
        <end position="297"/>
    </location>
</feature>
<evidence type="ECO:0000256" key="12">
    <source>
        <dbReference type="ARBA" id="ARBA00022741"/>
    </source>
</evidence>
<dbReference type="PANTHER" id="PTHR21403">
    <property type="entry name" value="ATP PHOSPHORIBOSYLTRANSFERASE ATP-PRTASE"/>
    <property type="match status" value="1"/>
</dbReference>
<gene>
    <name evidence="16 19" type="primary">hisG</name>
    <name evidence="19" type="ORF">GCM10010960_04890</name>
</gene>
<dbReference type="InterPro" id="IPR011322">
    <property type="entry name" value="N-reg_PII-like_a/b"/>
</dbReference>
<evidence type="ECO:0000259" key="17">
    <source>
        <dbReference type="Pfam" id="PF01634"/>
    </source>
</evidence>
<dbReference type="FunFam" id="3.40.190.10:FF:000008">
    <property type="entry name" value="ATP phosphoribosyltransferase"/>
    <property type="match status" value="1"/>
</dbReference>
<dbReference type="GO" id="GO:0005524">
    <property type="term" value="F:ATP binding"/>
    <property type="evidence" value="ECO:0007669"/>
    <property type="project" value="UniProtKB-KW"/>
</dbReference>
<accession>A0A917FIM9</accession>
<proteinExistence type="inferred from homology"/>
<keyword evidence="7 16" id="KW-0963">Cytoplasm</keyword>
<organism evidence="19 20">
    <name type="scientific">Arenimonas maotaiensis</name>
    <dbReference type="NCBI Taxonomy" id="1446479"/>
    <lineage>
        <taxon>Bacteria</taxon>
        <taxon>Pseudomonadati</taxon>
        <taxon>Pseudomonadota</taxon>
        <taxon>Gammaproteobacteria</taxon>
        <taxon>Lysobacterales</taxon>
        <taxon>Lysobacteraceae</taxon>
        <taxon>Arenimonas</taxon>
    </lineage>
</organism>
<dbReference type="Gene3D" id="3.40.190.10">
    <property type="entry name" value="Periplasmic binding protein-like II"/>
    <property type="match status" value="2"/>
</dbReference>
<keyword evidence="10 16" id="KW-0808">Transferase</keyword>
<evidence type="ECO:0000256" key="15">
    <source>
        <dbReference type="ARBA" id="ARBA00024861"/>
    </source>
</evidence>
<feature type="domain" description="ATP phosphoribosyltransferase catalytic" evidence="17">
    <location>
        <begin position="56"/>
        <end position="218"/>
    </location>
</feature>
<dbReference type="PROSITE" id="PS01316">
    <property type="entry name" value="ATP_P_PHORIBOSYLTR"/>
    <property type="match status" value="1"/>
</dbReference>
<dbReference type="AlphaFoldDB" id="A0A917FIM9"/>
<evidence type="ECO:0000313" key="19">
    <source>
        <dbReference type="EMBL" id="GGF85862.1"/>
    </source>
</evidence>
<comment type="function">
    <text evidence="15 16">Catalyzes the condensation of ATP and 5-phosphoribose 1-diphosphate to form N'-(5'-phosphoribosyl)-ATP (PR-ATP). Has a crucial role in the pathway because the rate of histidine biosynthesis seems to be controlled primarily by regulation of HisG enzymatic activity.</text>
</comment>
<evidence type="ECO:0000256" key="13">
    <source>
        <dbReference type="ARBA" id="ARBA00022840"/>
    </source>
</evidence>
<keyword evidence="8 16" id="KW-0028">Amino-acid biosynthesis</keyword>
<evidence type="ECO:0000256" key="6">
    <source>
        <dbReference type="ARBA" id="ARBA00020998"/>
    </source>
</evidence>
<evidence type="ECO:0000256" key="8">
    <source>
        <dbReference type="ARBA" id="ARBA00022605"/>
    </source>
</evidence>
<dbReference type="InterPro" id="IPR020621">
    <property type="entry name" value="ATP-PRT_HisG_long"/>
</dbReference>
<keyword evidence="12 16" id="KW-0547">Nucleotide-binding</keyword>
<dbReference type="SUPFAM" id="SSF53850">
    <property type="entry name" value="Periplasmic binding protein-like II"/>
    <property type="match status" value="1"/>
</dbReference>
<reference evidence="19" key="2">
    <citation type="submission" date="2020-09" db="EMBL/GenBank/DDBJ databases">
        <authorList>
            <person name="Sun Q."/>
            <person name="Zhou Y."/>
        </authorList>
    </citation>
    <scope>NUCLEOTIDE SEQUENCE</scope>
    <source>
        <strain evidence="19">CGMCC 1.12726</strain>
    </source>
</reference>
<sequence>MSRPADRLRVAMQKSGRLSDPARNLLKQAGFQFRSSDKDQLFCYGDGCAVDLVLVRDDDIPQLIAENVCDLGIVGRNVLQEKALELRGTAHAGLQELMPLAFGGCRLSLAVPNGLDWRGPSDLDGRRIATSYPELLGEYLQQQGIGAEIVALKGSVEIAIKLGKADAICDLVSSGATLVANGLKETEILLQSEAVLACQNTPFGDGRDALLADFLARIDGVMKVQASKLILCQTGKRELDAVLRLLPDAVAPVISPVWGDDEALNVQALCTSAVTWQRLEAMKSAGARGLMVLPVEKLLA</sequence>
<dbReference type="Proteomes" id="UP000632858">
    <property type="component" value="Unassembled WGS sequence"/>
</dbReference>
<dbReference type="InterPro" id="IPR018198">
    <property type="entry name" value="ATP_PRibTrfase_CS"/>
</dbReference>
<comment type="cofactor">
    <cofactor evidence="16">
        <name>Mg(2+)</name>
        <dbReference type="ChEBI" id="CHEBI:18420"/>
    </cofactor>
</comment>
<keyword evidence="11 16" id="KW-0479">Metal-binding</keyword>
<protein>
    <recommendedName>
        <fullName evidence="6 16">ATP phosphoribosyltransferase</fullName>
        <shortName evidence="16">ATP-PRT</shortName>
        <shortName evidence="16">ATP-PRTase</shortName>
        <ecNumber evidence="5 16">2.4.2.17</ecNumber>
    </recommendedName>
</protein>
<dbReference type="Pfam" id="PF01634">
    <property type="entry name" value="HisG"/>
    <property type="match status" value="1"/>
</dbReference>
<dbReference type="GO" id="GO:0005737">
    <property type="term" value="C:cytoplasm"/>
    <property type="evidence" value="ECO:0007669"/>
    <property type="project" value="UniProtKB-SubCell"/>
</dbReference>
<evidence type="ECO:0000256" key="11">
    <source>
        <dbReference type="ARBA" id="ARBA00022723"/>
    </source>
</evidence>
<dbReference type="PANTHER" id="PTHR21403:SF8">
    <property type="entry name" value="ATP PHOSPHORIBOSYLTRANSFERASE"/>
    <property type="match status" value="1"/>
</dbReference>
<keyword evidence="20" id="KW-1185">Reference proteome</keyword>
<comment type="caution">
    <text evidence="19">The sequence shown here is derived from an EMBL/GenBank/DDBJ whole genome shotgun (WGS) entry which is preliminary data.</text>
</comment>
<dbReference type="EMBL" id="BMFO01000001">
    <property type="protein sequence ID" value="GGF85862.1"/>
    <property type="molecule type" value="Genomic_DNA"/>
</dbReference>
<keyword evidence="16" id="KW-0460">Magnesium</keyword>
<dbReference type="InterPro" id="IPR015867">
    <property type="entry name" value="N-reg_PII/ATP_PRibTrfase_C"/>
</dbReference>
<dbReference type="EC" id="2.4.2.17" evidence="5 16"/>
<dbReference type="InterPro" id="IPR001348">
    <property type="entry name" value="ATP_PRibTrfase_HisG"/>
</dbReference>
<keyword evidence="14 16" id="KW-0368">Histidine biosynthesis</keyword>
<dbReference type="GO" id="GO:0003879">
    <property type="term" value="F:ATP phosphoribosyltransferase activity"/>
    <property type="evidence" value="ECO:0007669"/>
    <property type="project" value="UniProtKB-UniRule"/>
</dbReference>
<dbReference type="NCBIfam" id="TIGR00070">
    <property type="entry name" value="hisG"/>
    <property type="match status" value="1"/>
</dbReference>
<keyword evidence="13 16" id="KW-0067">ATP-binding</keyword>
<evidence type="ECO:0000256" key="5">
    <source>
        <dbReference type="ARBA" id="ARBA00011946"/>
    </source>
</evidence>
<evidence type="ECO:0000256" key="16">
    <source>
        <dbReference type="HAMAP-Rule" id="MF_00079"/>
    </source>
</evidence>
<comment type="pathway">
    <text evidence="3 16">Amino-acid biosynthesis; L-histidine biosynthesis; L-histidine from 5-phospho-alpha-D-ribose 1-diphosphate: step 1/9.</text>
</comment>
<evidence type="ECO:0000256" key="2">
    <source>
        <dbReference type="ARBA" id="ARBA00004496"/>
    </source>
</evidence>
<name>A0A917FIM9_9GAMM</name>
<dbReference type="Pfam" id="PF08029">
    <property type="entry name" value="HisG_C"/>
    <property type="match status" value="1"/>
</dbReference>
<evidence type="ECO:0000259" key="18">
    <source>
        <dbReference type="Pfam" id="PF08029"/>
    </source>
</evidence>
<comment type="activity regulation">
    <text evidence="16">Feedback inhibited by histidine.</text>
</comment>
<evidence type="ECO:0000256" key="3">
    <source>
        <dbReference type="ARBA" id="ARBA00004667"/>
    </source>
</evidence>
<evidence type="ECO:0000256" key="4">
    <source>
        <dbReference type="ARBA" id="ARBA00007955"/>
    </source>
</evidence>
<evidence type="ECO:0000256" key="1">
    <source>
        <dbReference type="ARBA" id="ARBA00000915"/>
    </source>
</evidence>
<dbReference type="GO" id="GO:0000287">
    <property type="term" value="F:magnesium ion binding"/>
    <property type="evidence" value="ECO:0007669"/>
    <property type="project" value="UniProtKB-UniRule"/>
</dbReference>